<dbReference type="InterPro" id="IPR052536">
    <property type="entry name" value="ABC-4_Integral_Memb_Prot"/>
</dbReference>
<dbReference type="AlphaFoldDB" id="A0A3R6BZW5"/>
<feature type="transmembrane region" description="Helical" evidence="6">
    <location>
        <begin position="18"/>
        <end position="40"/>
    </location>
</feature>
<dbReference type="Pfam" id="PF02687">
    <property type="entry name" value="FtsX"/>
    <property type="match status" value="1"/>
</dbReference>
<name>A0A3R6BZW5_WEICO</name>
<dbReference type="Proteomes" id="UP000650485">
    <property type="component" value="Unassembled WGS sequence"/>
</dbReference>
<dbReference type="PANTHER" id="PTHR46795">
    <property type="entry name" value="ABC TRANSPORTER PERMEASE-RELATED-RELATED"/>
    <property type="match status" value="1"/>
</dbReference>
<dbReference type="PANTHER" id="PTHR46795:SF3">
    <property type="entry name" value="ABC TRANSPORTER PERMEASE"/>
    <property type="match status" value="1"/>
</dbReference>
<feature type="transmembrane region" description="Helical" evidence="6">
    <location>
        <begin position="569"/>
        <end position="591"/>
    </location>
</feature>
<keyword evidence="2 6" id="KW-1003">Cell membrane</keyword>
<comment type="similarity">
    <text evidence="6">Belongs to the ABC-4 integral membrane protein family.</text>
</comment>
<feature type="transmembrane region" description="Helical" evidence="6">
    <location>
        <begin position="52"/>
        <end position="75"/>
    </location>
</feature>
<comment type="caution">
    <text evidence="8">The sequence shown here is derived from an EMBL/GenBank/DDBJ whole genome shotgun (WGS) entry which is preliminary data.</text>
</comment>
<keyword evidence="5 6" id="KW-0472">Membrane</keyword>
<proteinExistence type="inferred from homology"/>
<evidence type="ECO:0000256" key="3">
    <source>
        <dbReference type="ARBA" id="ARBA00022692"/>
    </source>
</evidence>
<dbReference type="PIRSF" id="PIRSF018968">
    <property type="entry name" value="ABC_permease_BceB"/>
    <property type="match status" value="1"/>
</dbReference>
<evidence type="ECO:0000256" key="2">
    <source>
        <dbReference type="ARBA" id="ARBA00022475"/>
    </source>
</evidence>
<feature type="transmembrane region" description="Helical" evidence="6">
    <location>
        <begin position="536"/>
        <end position="557"/>
    </location>
</feature>
<gene>
    <name evidence="8" type="ORF">H7R52_06745</name>
</gene>
<feature type="domain" description="ABC3 transporter permease C-terminal" evidence="7">
    <location>
        <begin position="63"/>
        <end position="179"/>
    </location>
</feature>
<dbReference type="InterPro" id="IPR027022">
    <property type="entry name" value="ABC_permease_BceB-typ"/>
</dbReference>
<evidence type="ECO:0000256" key="6">
    <source>
        <dbReference type="PIRNR" id="PIRNR018968"/>
    </source>
</evidence>
<feature type="transmembrane region" description="Helical" evidence="6">
    <location>
        <begin position="150"/>
        <end position="171"/>
    </location>
</feature>
<comment type="subcellular location">
    <subcellularLocation>
        <location evidence="1 6">Cell membrane</location>
        <topology evidence="1 6">Multi-pass membrane protein</topology>
    </subcellularLocation>
</comment>
<accession>A0A3R6BZW5</accession>
<protein>
    <submittedName>
        <fullName evidence="8">ABC transporter permease</fullName>
    </submittedName>
</protein>
<feature type="transmembrane region" description="Helical" evidence="6">
    <location>
        <begin position="199"/>
        <end position="219"/>
    </location>
</feature>
<dbReference type="InterPro" id="IPR003838">
    <property type="entry name" value="ABC3_permease_C"/>
</dbReference>
<keyword evidence="3 6" id="KW-0812">Transmembrane</keyword>
<evidence type="ECO:0000256" key="4">
    <source>
        <dbReference type="ARBA" id="ARBA00022989"/>
    </source>
</evidence>
<reference evidence="8" key="1">
    <citation type="submission" date="2020-08" db="EMBL/GenBank/DDBJ databases">
        <title>Complete genome sequence of Weissella confusa strain FS54 provides insights into metabolic potential.</title>
        <authorList>
            <person name="Fhoula I."/>
            <person name="Najjari A."/>
            <person name="Lekired A."/>
            <person name="Bessrour-Aouam N."/>
            <person name="Jaballah S."/>
            <person name="Klibi N."/>
            <person name="Ouzari H.-I."/>
        </authorList>
    </citation>
    <scope>NUCLEOTIDE SEQUENCE</scope>
    <source>
        <strain evidence="8">FS54</strain>
    </source>
</reference>
<keyword evidence="6" id="KW-0813">Transport</keyword>
<dbReference type="EMBL" id="JACSZT010000004">
    <property type="protein sequence ID" value="MBC6498495.1"/>
    <property type="molecule type" value="Genomic_DNA"/>
</dbReference>
<organism evidence="8 9">
    <name type="scientific">Weissella confusa</name>
    <name type="common">Lactobacillus confusus</name>
    <dbReference type="NCBI Taxonomy" id="1583"/>
    <lineage>
        <taxon>Bacteria</taxon>
        <taxon>Bacillati</taxon>
        <taxon>Bacillota</taxon>
        <taxon>Bacilli</taxon>
        <taxon>Lactobacillales</taxon>
        <taxon>Lactobacillaceae</taxon>
        <taxon>Weissella</taxon>
    </lineage>
</organism>
<evidence type="ECO:0000313" key="8">
    <source>
        <dbReference type="EMBL" id="MBC6498495.1"/>
    </source>
</evidence>
<dbReference type="GO" id="GO:0005886">
    <property type="term" value="C:plasma membrane"/>
    <property type="evidence" value="ECO:0007669"/>
    <property type="project" value="UniProtKB-SubCell"/>
</dbReference>
<evidence type="ECO:0000256" key="5">
    <source>
        <dbReference type="ARBA" id="ARBA00023136"/>
    </source>
</evidence>
<dbReference type="GO" id="GO:0055085">
    <property type="term" value="P:transmembrane transport"/>
    <property type="evidence" value="ECO:0007669"/>
    <property type="project" value="UniProtKB-UniRule"/>
</dbReference>
<feature type="transmembrane region" description="Helical" evidence="6">
    <location>
        <begin position="109"/>
        <end position="130"/>
    </location>
</feature>
<feature type="transmembrane region" description="Helical" evidence="6">
    <location>
        <begin position="483"/>
        <end position="505"/>
    </location>
</feature>
<evidence type="ECO:0000313" key="9">
    <source>
        <dbReference type="Proteomes" id="UP000650485"/>
    </source>
</evidence>
<feature type="transmembrane region" description="Helical" evidence="6">
    <location>
        <begin position="225"/>
        <end position="245"/>
    </location>
</feature>
<keyword evidence="4 6" id="KW-1133">Transmembrane helix</keyword>
<feature type="transmembrane region" description="Helical" evidence="6">
    <location>
        <begin position="284"/>
        <end position="306"/>
    </location>
</feature>
<evidence type="ECO:0000259" key="7">
    <source>
        <dbReference type="Pfam" id="PF02687"/>
    </source>
</evidence>
<evidence type="ECO:0000256" key="1">
    <source>
        <dbReference type="ARBA" id="ARBA00004651"/>
    </source>
</evidence>
<sequence length="597" mass="66159">MTMFSIAMKSLRSKWRDYLVLFVGLMVSAAIFYMFSAIALNKEFLLANSTTGIIVLVFTIGEFLLGLITFVYLNFANSFLLRLRQAEYGLMSMLGAKRKQIGMMLMQETLALGVISTVIGIIAGIALTSFSGQFLMDLLGLQLAHWTGFSFHAILVTLAFFVVLFFLNGLYNSARLSRQDTLTLLTADKQVKQPKRRKILDPLLGLIGLALLIGGYAMMPNVLSLGITGFILILIINVLGTFFFVSRSLKMLTYALRGSRFNSRGLRSFLNGQLMFRLPDYQRLLTVLSVIFGLALGAMSVGQGFYRALPEQAQSSQPYTAAYTTNADVKDLKNIKWQASYHYVKGADKVVYFDGDEINAHHIPTMIYDGVPNSTPKVKWMSGDEMIQNPDATTDTLIGLANQINGVQFDSKAVVLKNADELAEKGTVKSAELVKVADLHENETVLVKNAEREAKALDSTVQKLSGSYGFYALAKSYFGGFEFMGIFLGIGFLAMLASTLMFKVLSGVADDKRRYRILTMIGTSERQVTMTVAKDLGTLFFIPLIIGLLDVVFGLNMFKAILSDPYVGFVPSLIGILVLYLAYYFLTVVIYRRLIKA</sequence>